<proteinExistence type="predicted"/>
<reference evidence="2" key="1">
    <citation type="journal article" date="2019" name="Int. J. Syst. Evol. Microbiol.">
        <title>The Global Catalogue of Microorganisms (GCM) 10K type strain sequencing project: providing services to taxonomists for standard genome sequencing and annotation.</title>
        <authorList>
            <consortium name="The Broad Institute Genomics Platform"/>
            <consortium name="The Broad Institute Genome Sequencing Center for Infectious Disease"/>
            <person name="Wu L."/>
            <person name="Ma J."/>
        </authorList>
    </citation>
    <scope>NUCLEOTIDE SEQUENCE [LARGE SCALE GENOMIC DNA]</scope>
    <source>
        <strain evidence="2">CGMCC 1.13718</strain>
    </source>
</reference>
<gene>
    <name evidence="1" type="ORF">ACFQBM_08310</name>
</gene>
<evidence type="ECO:0000313" key="2">
    <source>
        <dbReference type="Proteomes" id="UP001596425"/>
    </source>
</evidence>
<dbReference type="InterPro" id="IPR036844">
    <property type="entry name" value="Hint_dom_sf"/>
</dbReference>
<dbReference type="SUPFAM" id="SSF51294">
    <property type="entry name" value="Hedgehog/intein (Hint) domain"/>
    <property type="match status" value="1"/>
</dbReference>
<dbReference type="RefSeq" id="WP_193189248.1">
    <property type="nucleotide sequence ID" value="NZ_JACZFR010000005.1"/>
</dbReference>
<keyword evidence="2" id="KW-1185">Reference proteome</keyword>
<protein>
    <recommendedName>
        <fullName evidence="3">Hint domain-containing protein</fullName>
    </recommendedName>
</protein>
<dbReference type="InterPro" id="IPR006141">
    <property type="entry name" value="Intein_N"/>
</dbReference>
<organism evidence="1 2">
    <name type="scientific">Microbulbifer taiwanensis</name>
    <dbReference type="NCBI Taxonomy" id="986746"/>
    <lineage>
        <taxon>Bacteria</taxon>
        <taxon>Pseudomonadati</taxon>
        <taxon>Pseudomonadota</taxon>
        <taxon>Gammaproteobacteria</taxon>
        <taxon>Cellvibrionales</taxon>
        <taxon>Microbulbiferaceae</taxon>
        <taxon>Microbulbifer</taxon>
    </lineage>
</organism>
<dbReference type="Proteomes" id="UP001596425">
    <property type="component" value="Unassembled WGS sequence"/>
</dbReference>
<dbReference type="Gene3D" id="2.170.16.10">
    <property type="entry name" value="Hedgehog/Intein (Hint) domain"/>
    <property type="match status" value="1"/>
</dbReference>
<sequence>MTATLQQKVEILMSSLPVLGNNPVANAARDALVNCVKGATPGRATTPYIGVSGDRFIDIFFPRYGSVSYQDLVGAATGLSGSYWRNFNVALLCEAMYKITSNLRKQLDHKRAERDIASYMGTLLSSAMPFYSSLLEQVAGPVKSAFDAIGSASYVAARSAYLSLIQSPPFADAKLAQVASGTWGNGDWEMFHHFAKLKVLGASDADINGVIDYLKGQDVPIPASVDRGRWQCYGRWFGNDISWHDIQADASDGILKEICYVYPGSRWPSCMRESNAYEFTANSQPGNGYREVPSSSCFKAGARVVMADGTLKNIEQVAAGDLVKVPGGSKEVRMLAEPLRLKRQMYSLAGHSFEFSATHPFVLYSAATARQEPYLAAVDPIGLIDTIPTSASLGVVSLGVGRGRQLARYSAEEGLVAADVAGINTDPGLGSETEVLYDLVVDFGSDGLSEYFVGDDRGQYLVSSEFPRFGVAPQTTEALSLMLQGSADEVLAQLAEVPEQDFTDVINLGLSSMATTLLPRVLAAPREHRYQPGLAALPERHFHEALVGMSEAFKNVDGTYNRRYSNYYEGLLAVFGNQISSAISLGWRSLQPVANGDATMLSVSVYSLALDGSLVSVPQHNLALQVQVCRGDARFTQQLPAFQARSNLYHELFDQVLYFSDWRPLAEEGDAPWSFMFHIVDLQTQQRLGCTGAANLPANIDAGFAEQQALILDEQGQLLGQLGYDLRQLSDALFVAEQKARAQWTADRQAAFAQSLGAAAGAFLKENLPNAAKLLSQIGSVQSSGLFPPVNPPQ</sequence>
<dbReference type="EMBL" id="JBHSVR010000001">
    <property type="protein sequence ID" value="MFC6633279.1"/>
    <property type="molecule type" value="Genomic_DNA"/>
</dbReference>
<evidence type="ECO:0008006" key="3">
    <source>
        <dbReference type="Google" id="ProtNLM"/>
    </source>
</evidence>
<name>A0ABW1YPJ9_9GAMM</name>
<dbReference type="PROSITE" id="PS50817">
    <property type="entry name" value="INTEIN_N_TER"/>
    <property type="match status" value="1"/>
</dbReference>
<comment type="caution">
    <text evidence="1">The sequence shown here is derived from an EMBL/GenBank/DDBJ whole genome shotgun (WGS) entry which is preliminary data.</text>
</comment>
<evidence type="ECO:0000313" key="1">
    <source>
        <dbReference type="EMBL" id="MFC6633279.1"/>
    </source>
</evidence>
<accession>A0ABW1YPJ9</accession>